<keyword evidence="3" id="KW-1185">Reference proteome</keyword>
<proteinExistence type="predicted"/>
<evidence type="ECO:0008006" key="4">
    <source>
        <dbReference type="Google" id="ProtNLM"/>
    </source>
</evidence>
<protein>
    <recommendedName>
        <fullName evidence="4">PEP-CTERM protein-sorting domain-containing protein</fullName>
    </recommendedName>
</protein>
<feature type="chain" id="PRO_5045736996" description="PEP-CTERM protein-sorting domain-containing protein" evidence="1">
    <location>
        <begin position="27"/>
        <end position="213"/>
    </location>
</feature>
<sequence length="213" mass="22420">MNTVKRTCSLLLLSTIACLAVRPADAAVVIQMDEVPSNGSIRLTGSGTINLTDLNFRFNGSVGRFVIPSNATVGFGGFAAGYSGVTAPGSFGADQLFGMSQSSGDAFMVTTDINLGGMLFVPTNYVSKAPLAFTGRIDLQNFSSMGVSNGDQFVWTWGSGENADSVTLKIGTTAIPEPDLSIAMLLSLVVLAMFRWRRTGSTVPLRAPVHIAR</sequence>
<evidence type="ECO:0000313" key="3">
    <source>
        <dbReference type="Proteomes" id="UP000318081"/>
    </source>
</evidence>
<feature type="signal peptide" evidence="1">
    <location>
        <begin position="1"/>
        <end position="26"/>
    </location>
</feature>
<dbReference type="Proteomes" id="UP000318081">
    <property type="component" value="Chromosome"/>
</dbReference>
<organism evidence="2 3">
    <name type="scientific">Stieleria magnilauensis</name>
    <dbReference type="NCBI Taxonomy" id="2527963"/>
    <lineage>
        <taxon>Bacteria</taxon>
        <taxon>Pseudomonadati</taxon>
        <taxon>Planctomycetota</taxon>
        <taxon>Planctomycetia</taxon>
        <taxon>Pirellulales</taxon>
        <taxon>Pirellulaceae</taxon>
        <taxon>Stieleria</taxon>
    </lineage>
</organism>
<evidence type="ECO:0000313" key="2">
    <source>
        <dbReference type="EMBL" id="QDV86075.1"/>
    </source>
</evidence>
<reference evidence="2 3" key="1">
    <citation type="submission" date="2019-02" db="EMBL/GenBank/DDBJ databases">
        <title>Deep-cultivation of Planctomycetes and their phenomic and genomic characterization uncovers novel biology.</title>
        <authorList>
            <person name="Wiegand S."/>
            <person name="Jogler M."/>
            <person name="Boedeker C."/>
            <person name="Pinto D."/>
            <person name="Vollmers J."/>
            <person name="Rivas-Marin E."/>
            <person name="Kohn T."/>
            <person name="Peeters S.H."/>
            <person name="Heuer A."/>
            <person name="Rast P."/>
            <person name="Oberbeckmann S."/>
            <person name="Bunk B."/>
            <person name="Jeske O."/>
            <person name="Meyerdierks A."/>
            <person name="Storesund J.E."/>
            <person name="Kallscheuer N."/>
            <person name="Luecker S."/>
            <person name="Lage O.M."/>
            <person name="Pohl T."/>
            <person name="Merkel B.J."/>
            <person name="Hornburger P."/>
            <person name="Mueller R.-W."/>
            <person name="Bruemmer F."/>
            <person name="Labrenz M."/>
            <person name="Spormann A.M."/>
            <person name="Op den Camp H."/>
            <person name="Overmann J."/>
            <person name="Amann R."/>
            <person name="Jetten M.S.M."/>
            <person name="Mascher T."/>
            <person name="Medema M.H."/>
            <person name="Devos D.P."/>
            <person name="Kaster A.-K."/>
            <person name="Ovreas L."/>
            <person name="Rohde M."/>
            <person name="Galperin M.Y."/>
            <person name="Jogler C."/>
        </authorList>
    </citation>
    <scope>NUCLEOTIDE SEQUENCE [LARGE SCALE GENOMIC DNA]</scope>
    <source>
        <strain evidence="2 3">TBK1r</strain>
    </source>
</reference>
<dbReference type="PROSITE" id="PS51257">
    <property type="entry name" value="PROKAR_LIPOPROTEIN"/>
    <property type="match status" value="1"/>
</dbReference>
<dbReference type="EMBL" id="CP036432">
    <property type="protein sequence ID" value="QDV86075.1"/>
    <property type="molecule type" value="Genomic_DNA"/>
</dbReference>
<keyword evidence="1" id="KW-0732">Signal</keyword>
<gene>
    <name evidence="2" type="ORF">TBK1r_50930</name>
</gene>
<accession>A0ABX5XXA6</accession>
<evidence type="ECO:0000256" key="1">
    <source>
        <dbReference type="SAM" id="SignalP"/>
    </source>
</evidence>
<name>A0ABX5XXA6_9BACT</name>